<dbReference type="AlphaFoldDB" id="A0A4R3MSC6"/>
<evidence type="ECO:0000313" key="1">
    <source>
        <dbReference type="EMBL" id="TCT19278.1"/>
    </source>
</evidence>
<dbReference type="Gene3D" id="3.40.630.30">
    <property type="match status" value="1"/>
</dbReference>
<comment type="caution">
    <text evidence="1">The sequence shown here is derived from an EMBL/GenBank/DDBJ whole genome shotgun (WGS) entry which is preliminary data.</text>
</comment>
<evidence type="ECO:0008006" key="3">
    <source>
        <dbReference type="Google" id="ProtNLM"/>
    </source>
</evidence>
<dbReference type="EMBL" id="SMAO01000009">
    <property type="protein sequence ID" value="TCT19278.1"/>
    <property type="molecule type" value="Genomic_DNA"/>
</dbReference>
<organism evidence="1 2">
    <name type="scientific">Thiobaca trueperi</name>
    <dbReference type="NCBI Taxonomy" id="127458"/>
    <lineage>
        <taxon>Bacteria</taxon>
        <taxon>Pseudomonadati</taxon>
        <taxon>Pseudomonadota</taxon>
        <taxon>Gammaproteobacteria</taxon>
        <taxon>Chromatiales</taxon>
        <taxon>Chromatiaceae</taxon>
        <taxon>Thiobaca</taxon>
    </lineage>
</organism>
<accession>A0A4R3MSC6</accession>
<sequence>MLRHLLELLIERKAETAFLEVRDSNAAARALYAAGEVKQIPLARRTRRSSASPSTLDSR</sequence>
<keyword evidence="2" id="KW-1185">Reference proteome</keyword>
<dbReference type="Proteomes" id="UP000295717">
    <property type="component" value="Unassembled WGS sequence"/>
</dbReference>
<gene>
    <name evidence="1" type="ORF">EDC35_109158</name>
</gene>
<reference evidence="1 2" key="1">
    <citation type="submission" date="2019-03" db="EMBL/GenBank/DDBJ databases">
        <title>Genomic Encyclopedia of Type Strains, Phase IV (KMG-IV): sequencing the most valuable type-strain genomes for metagenomic binning, comparative biology and taxonomic classification.</title>
        <authorList>
            <person name="Goeker M."/>
        </authorList>
    </citation>
    <scope>NUCLEOTIDE SEQUENCE [LARGE SCALE GENOMIC DNA]</scope>
    <source>
        <strain evidence="1 2">DSM 13587</strain>
    </source>
</reference>
<name>A0A4R3MSC6_9GAMM</name>
<protein>
    <recommendedName>
        <fullName evidence="3">Acetyltransferase (GNAT) family protein</fullName>
    </recommendedName>
</protein>
<evidence type="ECO:0000313" key="2">
    <source>
        <dbReference type="Proteomes" id="UP000295717"/>
    </source>
</evidence>
<proteinExistence type="predicted"/>